<dbReference type="HOGENOM" id="CLU_003361_0_0_11"/>
<dbReference type="InterPro" id="IPR027417">
    <property type="entry name" value="P-loop_NTPase"/>
</dbReference>
<feature type="domain" description="ATPase AAA-type core" evidence="1">
    <location>
        <begin position="1255"/>
        <end position="1331"/>
    </location>
</feature>
<dbReference type="InterPro" id="IPR020958">
    <property type="entry name" value="DUF3686"/>
</dbReference>
<reference evidence="4 5" key="1">
    <citation type="journal article" date="2009" name="Stand. Genomic Sci.">
        <title>Complete genome sequence of Actinosynnema mirum type strain (101).</title>
        <authorList>
            <person name="Land M."/>
            <person name="Lapidus A."/>
            <person name="Mayilraj S."/>
            <person name="Chen F."/>
            <person name="Copeland A."/>
            <person name="Del Rio T.G."/>
            <person name="Nolan M."/>
            <person name="Lucas S."/>
            <person name="Tice H."/>
            <person name="Cheng J.F."/>
            <person name="Chertkov O."/>
            <person name="Bruce D."/>
            <person name="Goodwin L."/>
            <person name="Pitluck S."/>
            <person name="Rohde M."/>
            <person name="Goker M."/>
            <person name="Pati A."/>
            <person name="Ivanova N."/>
            <person name="Mavromatis K."/>
            <person name="Chen A."/>
            <person name="Palaniappan K."/>
            <person name="Hauser L."/>
            <person name="Chang Y.J."/>
            <person name="Jeffries C.C."/>
            <person name="Brettin T."/>
            <person name="Detter J.C."/>
            <person name="Han C."/>
            <person name="Chain P."/>
            <person name="Tindall B.J."/>
            <person name="Bristow J."/>
            <person name="Eisen J.A."/>
            <person name="Markowitz V."/>
            <person name="Hugenholtz P."/>
            <person name="Kyrpides N.C."/>
            <person name="Klenk H.P."/>
        </authorList>
    </citation>
    <scope>NUCLEOTIDE SEQUENCE [LARGE SCALE GENOMIC DNA]</scope>
    <source>
        <strain evidence="5">ATCC 29888 / DSM 43827 / JCM 3225 / NBRC 14064 / NCIMB 13271 / NRRL B-12336 / IMRU 3971 / 101</strain>
    </source>
</reference>
<dbReference type="EMBL" id="CP001630">
    <property type="protein sequence ID" value="ACU40600.1"/>
    <property type="molecule type" value="Genomic_DNA"/>
</dbReference>
<protein>
    <recommendedName>
        <fullName evidence="6">AAA ATPase</fullName>
    </recommendedName>
</protein>
<organism evidence="4 5">
    <name type="scientific">Actinosynnema mirum (strain ATCC 29888 / DSM 43827 / JCM 3225 / NBRC 14064 / NCIMB 13271 / NRRL B-12336 / IMRU 3971 / 101)</name>
    <dbReference type="NCBI Taxonomy" id="446462"/>
    <lineage>
        <taxon>Bacteria</taxon>
        <taxon>Bacillati</taxon>
        <taxon>Actinomycetota</taxon>
        <taxon>Actinomycetes</taxon>
        <taxon>Pseudonocardiales</taxon>
        <taxon>Pseudonocardiaceae</taxon>
        <taxon>Actinosynnema</taxon>
    </lineage>
</organism>
<feature type="domain" description="DUF7902" evidence="3">
    <location>
        <begin position="603"/>
        <end position="686"/>
    </location>
</feature>
<dbReference type="GO" id="GO:0016887">
    <property type="term" value="F:ATP hydrolysis activity"/>
    <property type="evidence" value="ECO:0007669"/>
    <property type="project" value="InterPro"/>
</dbReference>
<dbReference type="Pfam" id="PF00004">
    <property type="entry name" value="AAA"/>
    <property type="match status" value="1"/>
</dbReference>
<dbReference type="SUPFAM" id="SSF52540">
    <property type="entry name" value="P-loop containing nucleoside triphosphate hydrolases"/>
    <property type="match status" value="1"/>
</dbReference>
<evidence type="ECO:0000259" key="3">
    <source>
        <dbReference type="Pfam" id="PF25472"/>
    </source>
</evidence>
<accession>C6WPP9</accession>
<evidence type="ECO:0008006" key="6">
    <source>
        <dbReference type="Google" id="ProtNLM"/>
    </source>
</evidence>
<evidence type="ECO:0000313" key="4">
    <source>
        <dbReference type="EMBL" id="ACU40600.1"/>
    </source>
</evidence>
<dbReference type="Pfam" id="PF12458">
    <property type="entry name" value="DUF3686"/>
    <property type="match status" value="1"/>
</dbReference>
<dbReference type="GO" id="GO:0005524">
    <property type="term" value="F:ATP binding"/>
    <property type="evidence" value="ECO:0007669"/>
    <property type="project" value="InterPro"/>
</dbReference>
<name>C6WPP9_ACTMD</name>
<dbReference type="InterPro" id="IPR003959">
    <property type="entry name" value="ATPase_AAA_core"/>
</dbReference>
<evidence type="ECO:0000313" key="5">
    <source>
        <dbReference type="Proteomes" id="UP000002213"/>
    </source>
</evidence>
<keyword evidence="5" id="KW-1185">Reference proteome</keyword>
<dbReference type="OrthoDB" id="9814769at2"/>
<dbReference type="eggNOG" id="COG0714">
    <property type="taxonomic scope" value="Bacteria"/>
</dbReference>
<dbReference type="STRING" id="446462.Amir_6804"/>
<dbReference type="KEGG" id="ami:Amir_6804"/>
<proteinExistence type="predicted"/>
<sequence>MTAALDAGAYEILRARLADQAAGLAGAAEALNTRRLEAFGGAELRLLGTEQVRTGANLVPVDVVEVAGLLLVGYNAPAAPRGDETAVAEVFSLHRRAPRAGGDGSQSDVDGSATLLDAGDDDLPGLLDDPGFLRDFAELHRYYRQARLVRLRRVGGRLLAVFQTGARAQDIRVLRWELGVDGAVRYLDNRGERDHVHPPTHDFTWTPATREDHVLGRHPHISVRGEVFVSAVGGSLVLKTEDDPDSDRAVLREPVDDPLQSLADADVEHARVGPLVLIRVRPYNETAWRHLVFNTRTGAATRLDGIGASCVRLPDDQGLVFPGGYLLATGAARTFDGVDTGGLAFDRVVRSPNGEDVLYAFRAADRALLLPYNVIRKEVAAPLPCRGHALFDDGGLVLLRAGGDEPTRVHPVQVWLTPFQSDTHAAAQRTGTGPLERVGNADLVRGISDCLSVVAAAEESEPTAAVFEALIAACARVVDTHHWLGDADLGDLRTPVTRVRATAQLVLDEFETVRELTAQARGALSDADERVTALLRRAHSDVLDTADAWVRLLTDLRGAQGALVTLKEMRYADDERIDGLVSTLDGEIASVGSRAVAFLGREDAFAAHQEQVDSLLAKAAELRTTAEAAPLAQELLAQQRGLEVLTEVVGGLDIADATARTSVLERIGTVLAGLNRVRATVDGRRRDLVAAEGRAEFAAELALLGQAVTGAIAVADTPERCDEQLGGLLLKLENLESRFGEFDDFLARLADRRTDVYEAFSSRKQALLDERARRADRLAASADRVLAGVARRVVGLSSQDEVNTYFASDPMVARLRAVADELRGLGDQVRAEELDGRVLAARQEAGRALRDRLEMFDGDAIKLGAHRFAVNTQPVDVTLVPKDGGMAFAVTGTDFRAPVRDPGFAATAPFWSQAVVSETAEVYRGEHLAASVLAEQPADELRVGAEAGTLPELVRHVAESRLDEGYERGVHDHDAALLLAELVRLADGADVLRHPPASRAAAQYLWAGADEEDRRRWSLRAASLGRARARFGRSAAVDALCAELGERAGDPTAGEYLFEELCRTPLAFASGARARALTEAFHRALGDRSELDADLAAFADDADARRSLVEGWYEAFLGGVADPDLPEAVVAEVCPDLPRRAVDAPVESEVGGLLGDHPRISGGRLAVRLDELLARTAAFRADRVPAFRAYQRLRDDLVARERDRLRLDEHRPKVMGAFVRNRLLDEVYLPLIGDNLAKQLGATGDAKRAAQMGLLLLISPPGYGKTTLVEYVADRLGLLLVKVNGPALGHGVTSVDPADAPNATARQEVEKVNFALEAGNNVLLYLDDVQHTSPEFLQKFISLCDGQRRMEGVWEGRTRTYDLRGKRFAVCMAGNPYTESGKRFRIPDMLANRADVWNLGDVLSGREELFSLSYVENALTANPVLAPLSSRSRADLELLVRMAAGERISRDRLGHTYPAAELEQVLSVLRKVLRLREVVLAVNRAYIASAGQADASRTEPPFLLQGSYRNMNKLVEKVVPVMDGTELEAVLDDHYLGEAQTLTSGAEANLLKLAELRGVLDGERARRWAEVKAGYLREKALGGGDDPLTRAVGAVGLLADRVEEVRKAIEGLHD</sequence>
<dbReference type="Proteomes" id="UP000002213">
    <property type="component" value="Chromosome"/>
</dbReference>
<dbReference type="Pfam" id="PF25472">
    <property type="entry name" value="DUF7902"/>
    <property type="match status" value="1"/>
</dbReference>
<dbReference type="RefSeq" id="WP_015805477.1">
    <property type="nucleotide sequence ID" value="NC_013093.1"/>
</dbReference>
<gene>
    <name evidence="4" type="ordered locus">Amir_6804</name>
</gene>
<evidence type="ECO:0000259" key="1">
    <source>
        <dbReference type="Pfam" id="PF00004"/>
    </source>
</evidence>
<dbReference type="Gene3D" id="3.40.50.300">
    <property type="entry name" value="P-loop containing nucleotide triphosphate hydrolases"/>
    <property type="match status" value="1"/>
</dbReference>
<dbReference type="InterPro" id="IPR057224">
    <property type="entry name" value="DUF7902"/>
</dbReference>
<evidence type="ECO:0000259" key="2">
    <source>
        <dbReference type="Pfam" id="PF12458"/>
    </source>
</evidence>
<feature type="domain" description="DUF3686" evidence="2">
    <location>
        <begin position="24"/>
        <end position="482"/>
    </location>
</feature>